<proteinExistence type="predicted"/>
<dbReference type="PROSITE" id="PS51257">
    <property type="entry name" value="PROKAR_LIPOPROTEIN"/>
    <property type="match status" value="1"/>
</dbReference>
<feature type="signal peptide" evidence="1">
    <location>
        <begin position="1"/>
        <end position="21"/>
    </location>
</feature>
<comment type="caution">
    <text evidence="3">The sequence shown here is derived from an EMBL/GenBank/DDBJ whole genome shotgun (WGS) entry which is preliminary data.</text>
</comment>
<name>A0A2W4ZLS8_9CYAN</name>
<dbReference type="Proteomes" id="UP000249794">
    <property type="component" value="Unassembled WGS sequence"/>
</dbReference>
<dbReference type="Pfam" id="PF08239">
    <property type="entry name" value="SH3_3"/>
    <property type="match status" value="1"/>
</dbReference>
<reference evidence="4" key="1">
    <citation type="submission" date="2018-04" db="EMBL/GenBank/DDBJ databases">
        <authorList>
            <person name="Cornet L."/>
        </authorList>
    </citation>
    <scope>NUCLEOTIDE SEQUENCE [LARGE SCALE GENOMIC DNA]</scope>
</reference>
<gene>
    <name evidence="3" type="ORF">DCF15_03755</name>
</gene>
<evidence type="ECO:0000259" key="2">
    <source>
        <dbReference type="Pfam" id="PF08239"/>
    </source>
</evidence>
<dbReference type="AlphaFoldDB" id="A0A2W4ZLS8"/>
<reference evidence="3 4" key="2">
    <citation type="submission" date="2018-06" db="EMBL/GenBank/DDBJ databases">
        <title>Metagenomic assembly of (sub)arctic Cyanobacteria and their associated microbiome from non-axenic cultures.</title>
        <authorList>
            <person name="Baurain D."/>
        </authorList>
    </citation>
    <scope>NUCLEOTIDE SEQUENCE [LARGE SCALE GENOMIC DNA]</scope>
    <source>
        <strain evidence="3">ULC027bin1</strain>
    </source>
</reference>
<organism evidence="3 4">
    <name type="scientific">Phormidesmis priestleyi</name>
    <dbReference type="NCBI Taxonomy" id="268141"/>
    <lineage>
        <taxon>Bacteria</taxon>
        <taxon>Bacillati</taxon>
        <taxon>Cyanobacteriota</taxon>
        <taxon>Cyanophyceae</taxon>
        <taxon>Leptolyngbyales</taxon>
        <taxon>Leptolyngbyaceae</taxon>
        <taxon>Phormidesmis</taxon>
    </lineage>
</organism>
<feature type="domain" description="SH3b" evidence="2">
    <location>
        <begin position="47"/>
        <end position="87"/>
    </location>
</feature>
<evidence type="ECO:0000313" key="3">
    <source>
        <dbReference type="EMBL" id="PZO59521.1"/>
    </source>
</evidence>
<sequence>MKRLLTNLLSSLLFGAGCATALNLATPQSAWASPERGWVSTTLDGGSANLRAAPTTGAGVLATLRNGSPFNIISERFDAAGYKWYQAQPTTINLTNSLWIRSDLVSLVAPFPATPRLSCDAAIAQTEQQIRAVPNTRIETRNQRSHGYTDGPANRPSSFTFILAGSGGNNVLASPVLMNAMASKLIENCATTGLVAFSVGAGDSNYLNYGAMPERLVRPFQCKLGPNSDRGPAKWGEQICL</sequence>
<dbReference type="Gene3D" id="2.30.30.40">
    <property type="entry name" value="SH3 Domains"/>
    <property type="match status" value="1"/>
</dbReference>
<protein>
    <recommendedName>
        <fullName evidence="2">SH3b domain-containing protein</fullName>
    </recommendedName>
</protein>
<feature type="chain" id="PRO_5015909434" description="SH3b domain-containing protein" evidence="1">
    <location>
        <begin position="22"/>
        <end position="241"/>
    </location>
</feature>
<keyword evidence="1" id="KW-0732">Signal</keyword>
<evidence type="ECO:0000256" key="1">
    <source>
        <dbReference type="SAM" id="SignalP"/>
    </source>
</evidence>
<evidence type="ECO:0000313" key="4">
    <source>
        <dbReference type="Proteomes" id="UP000249794"/>
    </source>
</evidence>
<dbReference type="EMBL" id="QBMP01000022">
    <property type="protein sequence ID" value="PZO59521.1"/>
    <property type="molecule type" value="Genomic_DNA"/>
</dbReference>
<accession>A0A2W4ZLS8</accession>
<dbReference type="InterPro" id="IPR003646">
    <property type="entry name" value="SH3-like_bac-type"/>
</dbReference>